<dbReference type="EMBL" id="CM042015">
    <property type="protein sequence ID" value="KAI3709577.1"/>
    <property type="molecule type" value="Genomic_DNA"/>
</dbReference>
<keyword evidence="2" id="KW-1185">Reference proteome</keyword>
<proteinExistence type="predicted"/>
<gene>
    <name evidence="1" type="ORF">L2E82_39343</name>
</gene>
<reference evidence="2" key="1">
    <citation type="journal article" date="2022" name="Mol. Ecol. Resour.">
        <title>The genomes of chicory, endive, great burdock and yacon provide insights into Asteraceae palaeo-polyploidization history and plant inulin production.</title>
        <authorList>
            <person name="Fan W."/>
            <person name="Wang S."/>
            <person name="Wang H."/>
            <person name="Wang A."/>
            <person name="Jiang F."/>
            <person name="Liu H."/>
            <person name="Zhao H."/>
            <person name="Xu D."/>
            <person name="Zhang Y."/>
        </authorList>
    </citation>
    <scope>NUCLEOTIDE SEQUENCE [LARGE SCALE GENOMIC DNA]</scope>
    <source>
        <strain evidence="2">cv. Punajuju</strain>
    </source>
</reference>
<evidence type="ECO:0000313" key="2">
    <source>
        <dbReference type="Proteomes" id="UP001055811"/>
    </source>
</evidence>
<organism evidence="1 2">
    <name type="scientific">Cichorium intybus</name>
    <name type="common">Chicory</name>
    <dbReference type="NCBI Taxonomy" id="13427"/>
    <lineage>
        <taxon>Eukaryota</taxon>
        <taxon>Viridiplantae</taxon>
        <taxon>Streptophyta</taxon>
        <taxon>Embryophyta</taxon>
        <taxon>Tracheophyta</taxon>
        <taxon>Spermatophyta</taxon>
        <taxon>Magnoliopsida</taxon>
        <taxon>eudicotyledons</taxon>
        <taxon>Gunneridae</taxon>
        <taxon>Pentapetalae</taxon>
        <taxon>asterids</taxon>
        <taxon>campanulids</taxon>
        <taxon>Asterales</taxon>
        <taxon>Asteraceae</taxon>
        <taxon>Cichorioideae</taxon>
        <taxon>Cichorieae</taxon>
        <taxon>Cichoriinae</taxon>
        <taxon>Cichorium</taxon>
    </lineage>
</organism>
<comment type="caution">
    <text evidence="1">The sequence shown here is derived from an EMBL/GenBank/DDBJ whole genome shotgun (WGS) entry which is preliminary data.</text>
</comment>
<evidence type="ECO:0000313" key="1">
    <source>
        <dbReference type="EMBL" id="KAI3709577.1"/>
    </source>
</evidence>
<dbReference type="Proteomes" id="UP001055811">
    <property type="component" value="Linkage Group LG07"/>
</dbReference>
<reference evidence="1 2" key="2">
    <citation type="journal article" date="2022" name="Mol. Ecol. Resour.">
        <title>The genomes of chicory, endive, great burdock and yacon provide insights into Asteraceae paleo-polyploidization history and plant inulin production.</title>
        <authorList>
            <person name="Fan W."/>
            <person name="Wang S."/>
            <person name="Wang H."/>
            <person name="Wang A."/>
            <person name="Jiang F."/>
            <person name="Liu H."/>
            <person name="Zhao H."/>
            <person name="Xu D."/>
            <person name="Zhang Y."/>
        </authorList>
    </citation>
    <scope>NUCLEOTIDE SEQUENCE [LARGE SCALE GENOMIC DNA]</scope>
    <source>
        <strain evidence="2">cv. Punajuju</strain>
        <tissue evidence="1">Leaves</tissue>
    </source>
</reference>
<accession>A0ACB9AHF3</accession>
<name>A0ACB9AHF3_CICIN</name>
<sequence>MYATTSTPGESDQAIDPVFFIFSSLHIFPHIHHPQFHNNSIYTHIHHLQLFKLNICHFHLFKETPRKDEFSGQLTGEINGEGDEEKEEKVDNHNIPVC</sequence>
<protein>
    <submittedName>
        <fullName evidence="1">Uncharacterized protein</fullName>
    </submittedName>
</protein>